<feature type="compositionally biased region" description="Polar residues" evidence="1">
    <location>
        <begin position="37"/>
        <end position="55"/>
    </location>
</feature>
<dbReference type="RefSeq" id="WP_208098805.1">
    <property type="nucleotide sequence ID" value="NZ_JAGDYM010000016.1"/>
</dbReference>
<evidence type="ECO:0008006" key="5">
    <source>
        <dbReference type="Google" id="ProtNLM"/>
    </source>
</evidence>
<dbReference type="Proteomes" id="UP000664382">
    <property type="component" value="Unassembled WGS sequence"/>
</dbReference>
<proteinExistence type="predicted"/>
<keyword evidence="4" id="KW-1185">Reference proteome</keyword>
<evidence type="ECO:0000256" key="1">
    <source>
        <dbReference type="SAM" id="MobiDB-lite"/>
    </source>
</evidence>
<feature type="region of interest" description="Disordered" evidence="1">
    <location>
        <begin position="131"/>
        <end position="200"/>
    </location>
</feature>
<reference evidence="3" key="1">
    <citation type="submission" date="2021-03" db="EMBL/GenBank/DDBJ databases">
        <title>Leucobacter chromiisoli sp. nov., isolated from chromium-containing soil of chemical plant.</title>
        <authorList>
            <person name="Xu Z."/>
        </authorList>
    </citation>
    <scope>NUCLEOTIDE SEQUENCE</scope>
    <source>
        <strain evidence="3">S27</strain>
    </source>
</reference>
<dbReference type="PROSITE" id="PS51257">
    <property type="entry name" value="PROKAR_LIPOPROTEIN"/>
    <property type="match status" value="1"/>
</dbReference>
<gene>
    <name evidence="3" type="ORF">J4H92_14020</name>
</gene>
<feature type="compositionally biased region" description="Low complexity" evidence="1">
    <location>
        <begin position="148"/>
        <end position="163"/>
    </location>
</feature>
<dbReference type="AlphaFoldDB" id="A0A939MLB3"/>
<sequence>MNTITRPASRALLAAGILSVSLLGLAGCSATEDGTAASDTATNSVPSSESPQGPQGVSGEIALVSDGLLQVQGTDSQTAVSYTSETEITEQVAGSLDDVTVGVCINASGAAEDEDSTDEDSTTAARVTISEAVDGSCAPSGMGGGPSGSAPEGAPEGAENGEMPEPPADGSGAPAEGAEDGSGERPEMPGGGFGGFTSGLVTAVDGETITVETASAGGDADSDETGSAEVIVDDATEFTTTREASSEALVVGECVAAQGEYDGEEYAATSLRISEADDDGCSTGFGGGPGGQGGPAPQGEQGDEQSTSESEAANAEQ</sequence>
<evidence type="ECO:0000256" key="2">
    <source>
        <dbReference type="SAM" id="SignalP"/>
    </source>
</evidence>
<feature type="chain" id="PRO_5038491417" description="DUF5666 domain-containing protein" evidence="2">
    <location>
        <begin position="27"/>
        <end position="317"/>
    </location>
</feature>
<feature type="compositionally biased region" description="Polar residues" evidence="1">
    <location>
        <begin position="304"/>
        <end position="317"/>
    </location>
</feature>
<evidence type="ECO:0000313" key="3">
    <source>
        <dbReference type="EMBL" id="MBO1903059.1"/>
    </source>
</evidence>
<dbReference type="EMBL" id="JAGDYM010000016">
    <property type="protein sequence ID" value="MBO1903059.1"/>
    <property type="molecule type" value="Genomic_DNA"/>
</dbReference>
<keyword evidence="2" id="KW-0732">Signal</keyword>
<feature type="compositionally biased region" description="Gly residues" evidence="1">
    <location>
        <begin position="283"/>
        <end position="296"/>
    </location>
</feature>
<accession>A0A939MLB3</accession>
<feature type="region of interest" description="Disordered" evidence="1">
    <location>
        <begin position="275"/>
        <end position="317"/>
    </location>
</feature>
<protein>
    <recommendedName>
        <fullName evidence="5">DUF5666 domain-containing protein</fullName>
    </recommendedName>
</protein>
<organism evidence="3 4">
    <name type="scientific">Leucobacter weissii</name>
    <dbReference type="NCBI Taxonomy" id="1983706"/>
    <lineage>
        <taxon>Bacteria</taxon>
        <taxon>Bacillati</taxon>
        <taxon>Actinomycetota</taxon>
        <taxon>Actinomycetes</taxon>
        <taxon>Micrococcales</taxon>
        <taxon>Microbacteriaceae</taxon>
        <taxon>Leucobacter</taxon>
    </lineage>
</organism>
<feature type="signal peptide" evidence="2">
    <location>
        <begin position="1"/>
        <end position="26"/>
    </location>
</feature>
<feature type="region of interest" description="Disordered" evidence="1">
    <location>
        <begin position="33"/>
        <end position="59"/>
    </location>
</feature>
<name>A0A939MLB3_9MICO</name>
<comment type="caution">
    <text evidence="3">The sequence shown here is derived from an EMBL/GenBank/DDBJ whole genome shotgun (WGS) entry which is preliminary data.</text>
</comment>
<evidence type="ECO:0000313" key="4">
    <source>
        <dbReference type="Proteomes" id="UP000664382"/>
    </source>
</evidence>